<accession>A0ABQ9WW37</accession>
<dbReference type="PROSITE" id="PS00028">
    <property type="entry name" value="ZINC_FINGER_C2H2_1"/>
    <property type="match status" value="3"/>
</dbReference>
<evidence type="ECO:0000256" key="3">
    <source>
        <dbReference type="ARBA" id="ARBA00022771"/>
    </source>
</evidence>
<dbReference type="SMART" id="SM00355">
    <property type="entry name" value="ZnF_C2H2"/>
    <property type="match status" value="3"/>
</dbReference>
<dbReference type="InterPro" id="IPR036236">
    <property type="entry name" value="Znf_C2H2_sf"/>
</dbReference>
<evidence type="ECO:0000256" key="5">
    <source>
        <dbReference type="PROSITE-ProRule" id="PRU00042"/>
    </source>
</evidence>
<keyword evidence="1" id="KW-0479">Metal-binding</keyword>
<dbReference type="PANTHER" id="PTHR24379:SF121">
    <property type="entry name" value="C2H2-TYPE DOMAIN-CONTAINING PROTEIN"/>
    <property type="match status" value="1"/>
</dbReference>
<evidence type="ECO:0000313" key="8">
    <source>
        <dbReference type="EMBL" id="KAK2943543.1"/>
    </source>
</evidence>
<dbReference type="PANTHER" id="PTHR24379">
    <property type="entry name" value="KRAB AND ZINC FINGER DOMAIN-CONTAINING"/>
    <property type="match status" value="1"/>
</dbReference>
<feature type="compositionally biased region" description="Basic and acidic residues" evidence="6">
    <location>
        <begin position="224"/>
        <end position="233"/>
    </location>
</feature>
<feature type="domain" description="C2H2-type" evidence="7">
    <location>
        <begin position="67"/>
        <end position="94"/>
    </location>
</feature>
<feature type="domain" description="C2H2-type" evidence="7">
    <location>
        <begin position="11"/>
        <end position="38"/>
    </location>
</feature>
<gene>
    <name evidence="8" type="ORF">BLNAU_21530</name>
</gene>
<dbReference type="PROSITE" id="PS50157">
    <property type="entry name" value="ZINC_FINGER_C2H2_2"/>
    <property type="match status" value="3"/>
</dbReference>
<sequence>MSRKRQYEPEFICKMCGTSVQTAEELKAHIATHTEERPYKCRYCDKTFPVAASRNRHIQAHFRPVFFICIECGQKFYTKQQLIDHEQFHVILRPYECKYCHRRYRQLGSKNRHEWSQCEKRADADTCDKKPGTRWTTKRTNRIFLDKNGNIVDPPQVKPVTPIKDPEMLFLDFDPYVHLKEFEEDEASMLTLSQSTEDPTTPNLDMHFDDPDNAFTLSPLNQQEMDKPAHNEHTALQPFPSFNFPE</sequence>
<evidence type="ECO:0000256" key="6">
    <source>
        <dbReference type="SAM" id="MobiDB-lite"/>
    </source>
</evidence>
<dbReference type="InterPro" id="IPR013087">
    <property type="entry name" value="Znf_C2H2_type"/>
</dbReference>
<keyword evidence="3 5" id="KW-0863">Zinc-finger</keyword>
<feature type="region of interest" description="Disordered" evidence="6">
    <location>
        <begin position="208"/>
        <end position="246"/>
    </location>
</feature>
<comment type="caution">
    <text evidence="8">The sequence shown here is derived from an EMBL/GenBank/DDBJ whole genome shotgun (WGS) entry which is preliminary data.</text>
</comment>
<dbReference type="Proteomes" id="UP001281761">
    <property type="component" value="Unassembled WGS sequence"/>
</dbReference>
<keyword evidence="9" id="KW-1185">Reference proteome</keyword>
<feature type="domain" description="C2H2-type" evidence="7">
    <location>
        <begin position="39"/>
        <end position="61"/>
    </location>
</feature>
<keyword evidence="4" id="KW-0862">Zinc</keyword>
<proteinExistence type="predicted"/>
<dbReference type="Gene3D" id="3.30.160.60">
    <property type="entry name" value="Classic Zinc Finger"/>
    <property type="match status" value="3"/>
</dbReference>
<evidence type="ECO:0000313" key="9">
    <source>
        <dbReference type="Proteomes" id="UP001281761"/>
    </source>
</evidence>
<name>A0ABQ9WW37_9EUKA</name>
<evidence type="ECO:0000256" key="2">
    <source>
        <dbReference type="ARBA" id="ARBA00022737"/>
    </source>
</evidence>
<evidence type="ECO:0000256" key="1">
    <source>
        <dbReference type="ARBA" id="ARBA00022723"/>
    </source>
</evidence>
<dbReference type="SUPFAM" id="SSF57667">
    <property type="entry name" value="beta-beta-alpha zinc fingers"/>
    <property type="match status" value="2"/>
</dbReference>
<dbReference type="EMBL" id="JARBJD010000340">
    <property type="protein sequence ID" value="KAK2943543.1"/>
    <property type="molecule type" value="Genomic_DNA"/>
</dbReference>
<evidence type="ECO:0000259" key="7">
    <source>
        <dbReference type="PROSITE" id="PS50157"/>
    </source>
</evidence>
<protein>
    <recommendedName>
        <fullName evidence="7">C2H2-type domain-containing protein</fullName>
    </recommendedName>
</protein>
<keyword evidence="2" id="KW-0677">Repeat</keyword>
<dbReference type="Pfam" id="PF00096">
    <property type="entry name" value="zf-C2H2"/>
    <property type="match status" value="2"/>
</dbReference>
<evidence type="ECO:0000256" key="4">
    <source>
        <dbReference type="ARBA" id="ARBA00022833"/>
    </source>
</evidence>
<organism evidence="8 9">
    <name type="scientific">Blattamonas nauphoetae</name>
    <dbReference type="NCBI Taxonomy" id="2049346"/>
    <lineage>
        <taxon>Eukaryota</taxon>
        <taxon>Metamonada</taxon>
        <taxon>Preaxostyla</taxon>
        <taxon>Oxymonadida</taxon>
        <taxon>Blattamonas</taxon>
    </lineage>
</organism>
<reference evidence="8 9" key="1">
    <citation type="journal article" date="2022" name="bioRxiv">
        <title>Genomics of Preaxostyla Flagellates Illuminates Evolutionary Transitions and the Path Towards Mitochondrial Loss.</title>
        <authorList>
            <person name="Novak L.V.F."/>
            <person name="Treitli S.C."/>
            <person name="Pyrih J."/>
            <person name="Halakuc P."/>
            <person name="Pipaliya S.V."/>
            <person name="Vacek V."/>
            <person name="Brzon O."/>
            <person name="Soukal P."/>
            <person name="Eme L."/>
            <person name="Dacks J.B."/>
            <person name="Karnkowska A."/>
            <person name="Elias M."/>
            <person name="Hampl V."/>
        </authorList>
    </citation>
    <scope>NUCLEOTIDE SEQUENCE [LARGE SCALE GENOMIC DNA]</scope>
    <source>
        <strain evidence="8">NAU3</strain>
        <tissue evidence="8">Gut</tissue>
    </source>
</reference>